<keyword evidence="1" id="KW-0472">Membrane</keyword>
<evidence type="ECO:0000313" key="3">
    <source>
        <dbReference type="Proteomes" id="UP001445335"/>
    </source>
</evidence>
<organism evidence="2 3">
    <name type="scientific">Elliptochloris bilobata</name>
    <dbReference type="NCBI Taxonomy" id="381761"/>
    <lineage>
        <taxon>Eukaryota</taxon>
        <taxon>Viridiplantae</taxon>
        <taxon>Chlorophyta</taxon>
        <taxon>core chlorophytes</taxon>
        <taxon>Trebouxiophyceae</taxon>
        <taxon>Trebouxiophyceae incertae sedis</taxon>
        <taxon>Elliptochloris clade</taxon>
        <taxon>Elliptochloris</taxon>
    </lineage>
</organism>
<comment type="caution">
    <text evidence="2">The sequence shown here is derived from an EMBL/GenBank/DDBJ whole genome shotgun (WGS) entry which is preliminary data.</text>
</comment>
<keyword evidence="3" id="KW-1185">Reference proteome</keyword>
<dbReference type="EMBL" id="JALJOU010000077">
    <property type="protein sequence ID" value="KAK9825143.1"/>
    <property type="molecule type" value="Genomic_DNA"/>
</dbReference>
<protein>
    <submittedName>
        <fullName evidence="2">Uncharacterized protein</fullName>
    </submittedName>
</protein>
<reference evidence="2 3" key="1">
    <citation type="journal article" date="2024" name="Nat. Commun.">
        <title>Phylogenomics reveals the evolutionary origins of lichenization in chlorophyte algae.</title>
        <authorList>
            <person name="Puginier C."/>
            <person name="Libourel C."/>
            <person name="Otte J."/>
            <person name="Skaloud P."/>
            <person name="Haon M."/>
            <person name="Grisel S."/>
            <person name="Petersen M."/>
            <person name="Berrin J.G."/>
            <person name="Delaux P.M."/>
            <person name="Dal Grande F."/>
            <person name="Keller J."/>
        </authorList>
    </citation>
    <scope>NUCLEOTIDE SEQUENCE [LARGE SCALE GENOMIC DNA]</scope>
    <source>
        <strain evidence="2 3">SAG 245.80</strain>
    </source>
</reference>
<gene>
    <name evidence="2" type="ORF">WJX81_003939</name>
</gene>
<keyword evidence="1" id="KW-1133">Transmembrane helix</keyword>
<keyword evidence="1" id="KW-0812">Transmembrane</keyword>
<dbReference type="Proteomes" id="UP001445335">
    <property type="component" value="Unassembled WGS sequence"/>
</dbReference>
<dbReference type="AlphaFoldDB" id="A0AAW1QUZ7"/>
<name>A0AAW1QUZ7_9CHLO</name>
<feature type="transmembrane region" description="Helical" evidence="1">
    <location>
        <begin position="93"/>
        <end position="117"/>
    </location>
</feature>
<proteinExistence type="predicted"/>
<accession>A0AAW1QUZ7</accession>
<evidence type="ECO:0000313" key="2">
    <source>
        <dbReference type="EMBL" id="KAK9825143.1"/>
    </source>
</evidence>
<evidence type="ECO:0000256" key="1">
    <source>
        <dbReference type="SAM" id="Phobius"/>
    </source>
</evidence>
<sequence>MNLGSLVPMCTGAGTPWFTHAPVYVTAGQMGYTKHNFTWLHVFESPDAGLYVIDRGTTVPLADGAMHGIRNGVTGWLAGADVVTHHPAEVSSVILLGVALLLSPYLLAGLVILLLVTGVPRLPAMLRPALPSPIVEAQSRLADARDRVVGPLAAASER</sequence>